<evidence type="ECO:0000313" key="3">
    <source>
        <dbReference type="EMBL" id="QPK83711.1"/>
    </source>
</evidence>
<feature type="transmembrane region" description="Helical" evidence="1">
    <location>
        <begin position="150"/>
        <end position="171"/>
    </location>
</feature>
<keyword evidence="1" id="KW-0472">Membrane</keyword>
<accession>A0A7T0KNS6</accession>
<keyword evidence="1" id="KW-0812">Transmembrane</keyword>
<dbReference type="RefSeq" id="WP_165004809.1">
    <property type="nucleotide sequence ID" value="NZ_CP064955.1"/>
</dbReference>
<dbReference type="KEGG" id="cqn:G7Y29_02605"/>
<sequence>MTNETPVSMRLIGHQKHFRLTPSAHRELLSYLADARDELADDPDGDETVRDLEVSIGDQLSALGDNPVDAGQMRSTLNQVGPVVSEPGKPDPTGIEDQVPTWCRVLDGKWLTGVCLGISAATEANVAWVRAIYVAVTLVGGALLAPLSDYVMLIFFGLSVLIYLTLSLLLPPVESVAQYRRLSPRRNAARR</sequence>
<gene>
    <name evidence="3" type="ORF">G7Y29_02605</name>
</gene>
<keyword evidence="4" id="KW-1185">Reference proteome</keyword>
<evidence type="ECO:0000256" key="1">
    <source>
        <dbReference type="SAM" id="Phobius"/>
    </source>
</evidence>
<organism evidence="3 4">
    <name type="scientific">Corynebacterium qintianiae</name>
    <dbReference type="NCBI Taxonomy" id="2709392"/>
    <lineage>
        <taxon>Bacteria</taxon>
        <taxon>Bacillati</taxon>
        <taxon>Actinomycetota</taxon>
        <taxon>Actinomycetes</taxon>
        <taxon>Mycobacteriales</taxon>
        <taxon>Corynebacteriaceae</taxon>
        <taxon>Corynebacterium</taxon>
    </lineage>
</organism>
<dbReference type="Proteomes" id="UP000594586">
    <property type="component" value="Chromosome"/>
</dbReference>
<reference evidence="3 4" key="1">
    <citation type="submission" date="2020-11" db="EMBL/GenBank/DDBJ databases">
        <title>Corynebacterium sp. MC1420.</title>
        <authorList>
            <person name="Zhou J."/>
        </authorList>
    </citation>
    <scope>NUCLEOTIDE SEQUENCE [LARGE SCALE GENOMIC DNA]</scope>
    <source>
        <strain evidence="3 4">MC1420</strain>
    </source>
</reference>
<evidence type="ECO:0000259" key="2">
    <source>
        <dbReference type="Pfam" id="PF04024"/>
    </source>
</evidence>
<evidence type="ECO:0000313" key="4">
    <source>
        <dbReference type="Proteomes" id="UP000594586"/>
    </source>
</evidence>
<keyword evidence="1" id="KW-1133">Transmembrane helix</keyword>
<dbReference type="Pfam" id="PF04024">
    <property type="entry name" value="PspC"/>
    <property type="match status" value="1"/>
</dbReference>
<dbReference type="EMBL" id="CP064955">
    <property type="protein sequence ID" value="QPK83711.1"/>
    <property type="molecule type" value="Genomic_DNA"/>
</dbReference>
<feature type="transmembrane region" description="Helical" evidence="1">
    <location>
        <begin position="127"/>
        <end position="144"/>
    </location>
</feature>
<dbReference type="AlphaFoldDB" id="A0A7T0KNS6"/>
<protein>
    <submittedName>
        <fullName evidence="3">PspC domain-containing protein</fullName>
    </submittedName>
</protein>
<name>A0A7T0KNS6_9CORY</name>
<proteinExistence type="predicted"/>
<feature type="domain" description="Phage shock protein PspC N-terminal" evidence="2">
    <location>
        <begin position="103"/>
        <end position="172"/>
    </location>
</feature>
<dbReference type="InterPro" id="IPR007168">
    <property type="entry name" value="Phageshock_PspC_N"/>
</dbReference>